<proteinExistence type="predicted"/>
<sequence length="82" mass="9485">MIWLQALWGRVWPYVAGAAGIVVGLFFVRQSGKAAGRQEARIDQLEQGRKARRDADANAEKIRAMDDDDLVREFDRLRDRRR</sequence>
<name>A0AB39EIR2_9BURK</name>
<gene>
    <name evidence="5" type="ORF">ABRY91_04615</name>
    <name evidence="3" type="ORF">ABRY92_00765</name>
    <name evidence="4" type="ORF">ABRZ03_02245</name>
</gene>
<accession>A0AB39EIR2</accession>
<dbReference type="AlphaFoldDB" id="A0AB39EIR2"/>
<reference evidence="5" key="1">
    <citation type="submission" date="2024-05" db="EMBL/GenBank/DDBJ databases">
        <authorList>
            <person name="Luo Y.-C."/>
            <person name="Nicholds J."/>
            <person name="Mortimer T."/>
            <person name="Maboni G."/>
        </authorList>
    </citation>
    <scope>NUCLEOTIDE SEQUENCE</scope>
    <source>
        <strain evidence="5">145849</strain>
        <strain evidence="4">145850</strain>
        <strain evidence="3">145852</strain>
    </source>
</reference>
<keyword evidence="2" id="KW-0812">Transmembrane</keyword>
<evidence type="ECO:0000256" key="2">
    <source>
        <dbReference type="SAM" id="Phobius"/>
    </source>
</evidence>
<dbReference type="RefSeq" id="WP_368648606.1">
    <property type="nucleotide sequence ID" value="NZ_CP158259.1"/>
</dbReference>
<protein>
    <recommendedName>
        <fullName evidence="6">ABC transporter permease</fullName>
    </recommendedName>
</protein>
<evidence type="ECO:0008006" key="6">
    <source>
        <dbReference type="Google" id="ProtNLM"/>
    </source>
</evidence>
<evidence type="ECO:0000313" key="3">
    <source>
        <dbReference type="EMBL" id="XDJ61191.1"/>
    </source>
</evidence>
<feature type="region of interest" description="Disordered" evidence="1">
    <location>
        <begin position="39"/>
        <end position="58"/>
    </location>
</feature>
<dbReference type="EMBL" id="CP158261">
    <property type="protein sequence ID" value="XDJ67317.1"/>
    <property type="molecule type" value="Genomic_DNA"/>
</dbReference>
<keyword evidence="2" id="KW-0472">Membrane</keyword>
<dbReference type="EMBL" id="CP158260">
    <property type="protein sequence ID" value="XDJ64193.1"/>
    <property type="molecule type" value="Genomic_DNA"/>
</dbReference>
<evidence type="ECO:0000313" key="4">
    <source>
        <dbReference type="EMBL" id="XDJ64193.1"/>
    </source>
</evidence>
<evidence type="ECO:0000256" key="1">
    <source>
        <dbReference type="SAM" id="MobiDB-lite"/>
    </source>
</evidence>
<organism evidence="5">
    <name type="scientific">Castellaniella ginsengisoli</name>
    <dbReference type="NCBI Taxonomy" id="546114"/>
    <lineage>
        <taxon>Bacteria</taxon>
        <taxon>Pseudomonadati</taxon>
        <taxon>Pseudomonadota</taxon>
        <taxon>Betaproteobacteria</taxon>
        <taxon>Burkholderiales</taxon>
        <taxon>Alcaligenaceae</taxon>
        <taxon>Castellaniella</taxon>
    </lineage>
</organism>
<evidence type="ECO:0000313" key="5">
    <source>
        <dbReference type="EMBL" id="XDJ67317.1"/>
    </source>
</evidence>
<feature type="transmembrane region" description="Helical" evidence="2">
    <location>
        <begin position="12"/>
        <end position="28"/>
    </location>
</feature>
<dbReference type="EMBL" id="CP158259">
    <property type="protein sequence ID" value="XDJ61191.1"/>
    <property type="molecule type" value="Genomic_DNA"/>
</dbReference>
<keyword evidence="2" id="KW-1133">Transmembrane helix</keyword>